<dbReference type="RefSeq" id="WP_138478333.1">
    <property type="nucleotide sequence ID" value="NZ_PPSW01000005.1"/>
</dbReference>
<proteinExistence type="predicted"/>
<feature type="chain" id="PRO_5024464706" description="DUF481 domain-containing protein" evidence="1">
    <location>
        <begin position="21"/>
        <end position="280"/>
    </location>
</feature>
<evidence type="ECO:0000313" key="3">
    <source>
        <dbReference type="Proteomes" id="UP000309186"/>
    </source>
</evidence>
<keyword evidence="1" id="KW-0732">Signal</keyword>
<sequence>MKLRYGLAALSLLSSFNIYAQSEGISYSYLTVGNESISYKETATLVPVKSDASVSNLMLNSGGLYDINETFAFSVDALATFSPNSDNEEWTHETFGVYQRNQFEYIHASTHLALHYKLTENFRVIGGTALSLITYKRTGINLNLQDGSVIKGGMQEEKSNEIYLDAGIAYESGKLSESMRYGFKATVGHTIWSETYNTQFDGLDFATDTLRYNLEANVSFKVTEGIHLGAYARYSMLDRGQEGPVEWTGTLVDRESTFAVEFPEGETTNSSVGLMLLWDL</sequence>
<evidence type="ECO:0000313" key="2">
    <source>
        <dbReference type="EMBL" id="TLX48699.1"/>
    </source>
</evidence>
<dbReference type="EMBL" id="PPSW01000005">
    <property type="protein sequence ID" value="TLX48699.1"/>
    <property type="molecule type" value="Genomic_DNA"/>
</dbReference>
<evidence type="ECO:0000256" key="1">
    <source>
        <dbReference type="SAM" id="SignalP"/>
    </source>
</evidence>
<evidence type="ECO:0008006" key="4">
    <source>
        <dbReference type="Google" id="ProtNLM"/>
    </source>
</evidence>
<name>A0A5R9Q8J1_9GAMM</name>
<accession>A0A5R9Q8J1</accession>
<gene>
    <name evidence="2" type="ORF">C1E24_02190</name>
</gene>
<feature type="signal peptide" evidence="1">
    <location>
        <begin position="1"/>
        <end position="20"/>
    </location>
</feature>
<reference evidence="2 3" key="1">
    <citation type="submission" date="2018-01" db="EMBL/GenBank/DDBJ databases">
        <title>Co-occurrence of chitin degradation, pigmentation and bioactivity in marine Pseudoalteromonas.</title>
        <authorList>
            <person name="Paulsen S."/>
            <person name="Gram L."/>
            <person name="Machado H."/>
        </authorList>
    </citation>
    <scope>NUCLEOTIDE SEQUENCE [LARGE SCALE GENOMIC DNA]</scope>
    <source>
        <strain evidence="2 3">S3663</strain>
    </source>
</reference>
<dbReference type="Proteomes" id="UP000309186">
    <property type="component" value="Unassembled WGS sequence"/>
</dbReference>
<protein>
    <recommendedName>
        <fullName evidence="4">DUF481 domain-containing protein</fullName>
    </recommendedName>
</protein>
<organism evidence="2 3">
    <name type="scientific">Pseudoalteromonas phenolica</name>
    <dbReference type="NCBI Taxonomy" id="161398"/>
    <lineage>
        <taxon>Bacteria</taxon>
        <taxon>Pseudomonadati</taxon>
        <taxon>Pseudomonadota</taxon>
        <taxon>Gammaproteobacteria</taxon>
        <taxon>Alteromonadales</taxon>
        <taxon>Pseudoalteromonadaceae</taxon>
        <taxon>Pseudoalteromonas</taxon>
    </lineage>
</organism>
<comment type="caution">
    <text evidence="2">The sequence shown here is derived from an EMBL/GenBank/DDBJ whole genome shotgun (WGS) entry which is preliminary data.</text>
</comment>
<dbReference type="AlphaFoldDB" id="A0A5R9Q8J1"/>
<dbReference type="SUPFAM" id="SSF56935">
    <property type="entry name" value="Porins"/>
    <property type="match status" value="1"/>
</dbReference>
<dbReference type="OrthoDB" id="5914815at2"/>